<dbReference type="Proteomes" id="UP000823561">
    <property type="component" value="Chromosome 2"/>
</dbReference>
<evidence type="ECO:0000313" key="2">
    <source>
        <dbReference type="EMBL" id="KAG5284814.1"/>
    </source>
</evidence>
<protein>
    <submittedName>
        <fullName evidence="2">Uncharacterized protein</fullName>
    </submittedName>
</protein>
<sequence>MYYPQYEVILCILFNLQEVLDLVVLVKDLVALDQEGMDLVLDLEELVQEASGLAEVLEQGLVQSHLKQVVHMVARVSVQGAEVQVVLDKVVSDQEELDRVVLDQEELDQVVTDQAEELDQVVTDQVEELDQVESAQEELAQVLAESLEKQVVDTGAKALVQELAPKLEKQVVGVLGLEDWAPVSDLVELDQVVSAQVVLALEVMDLVVSDLVESDQVV</sequence>
<accession>A0AAV6HE89</accession>
<organism evidence="2 3">
    <name type="scientific">Alosa alosa</name>
    <name type="common">allis shad</name>
    <dbReference type="NCBI Taxonomy" id="278164"/>
    <lineage>
        <taxon>Eukaryota</taxon>
        <taxon>Metazoa</taxon>
        <taxon>Chordata</taxon>
        <taxon>Craniata</taxon>
        <taxon>Vertebrata</taxon>
        <taxon>Euteleostomi</taxon>
        <taxon>Actinopterygii</taxon>
        <taxon>Neopterygii</taxon>
        <taxon>Teleostei</taxon>
        <taxon>Clupei</taxon>
        <taxon>Clupeiformes</taxon>
        <taxon>Clupeoidei</taxon>
        <taxon>Clupeidae</taxon>
        <taxon>Alosa</taxon>
    </lineage>
</organism>
<proteinExistence type="predicted"/>
<name>A0AAV6HE89_9TELE</name>
<dbReference type="AlphaFoldDB" id="A0AAV6HE89"/>
<gene>
    <name evidence="2" type="ORF">AALO_G00030780</name>
</gene>
<keyword evidence="3" id="KW-1185">Reference proteome</keyword>
<evidence type="ECO:0000256" key="1">
    <source>
        <dbReference type="SAM" id="Coils"/>
    </source>
</evidence>
<evidence type="ECO:0000313" key="3">
    <source>
        <dbReference type="Proteomes" id="UP000823561"/>
    </source>
</evidence>
<comment type="caution">
    <text evidence="2">The sequence shown here is derived from an EMBL/GenBank/DDBJ whole genome shotgun (WGS) entry which is preliminary data.</text>
</comment>
<dbReference type="EMBL" id="JADWDJ010000002">
    <property type="protein sequence ID" value="KAG5284814.1"/>
    <property type="molecule type" value="Genomic_DNA"/>
</dbReference>
<feature type="coiled-coil region" evidence="1">
    <location>
        <begin position="115"/>
        <end position="149"/>
    </location>
</feature>
<reference evidence="2" key="1">
    <citation type="submission" date="2020-10" db="EMBL/GenBank/DDBJ databases">
        <title>Chromosome-scale genome assembly of the Allis shad, Alosa alosa.</title>
        <authorList>
            <person name="Margot Z."/>
            <person name="Christophe K."/>
            <person name="Cabau C."/>
            <person name="Louis A."/>
            <person name="Berthelot C."/>
            <person name="Parey E."/>
            <person name="Roest Crollius H."/>
            <person name="Montfort J."/>
            <person name="Robinson-Rechavi M."/>
            <person name="Bucao C."/>
            <person name="Bouchez O."/>
            <person name="Gislard M."/>
            <person name="Lluch J."/>
            <person name="Milhes M."/>
            <person name="Lampietro C."/>
            <person name="Lopez Roques C."/>
            <person name="Donnadieu C."/>
            <person name="Braasch I."/>
            <person name="Desvignes T."/>
            <person name="Postlethwait J."/>
            <person name="Bobe J."/>
            <person name="Guiguen Y."/>
        </authorList>
    </citation>
    <scope>NUCLEOTIDE SEQUENCE</scope>
    <source>
        <strain evidence="2">M-15738</strain>
        <tissue evidence="2">Blood</tissue>
    </source>
</reference>
<keyword evidence="1" id="KW-0175">Coiled coil</keyword>